<reference evidence="2" key="1">
    <citation type="submission" date="2019-01" db="EMBL/GenBank/DDBJ databases">
        <title>Cytophagaceae bacterium strain CAR-16.</title>
        <authorList>
            <person name="Chen W.-M."/>
        </authorList>
    </citation>
    <scope>NUCLEOTIDE SEQUENCE [LARGE SCALE GENOMIC DNA]</scope>
    <source>
        <strain evidence="2">ICH-30</strain>
    </source>
</reference>
<keyword evidence="2" id="KW-1185">Reference proteome</keyword>
<protein>
    <submittedName>
        <fullName evidence="1">DUF1800 domain-containing protein</fullName>
    </submittedName>
</protein>
<accession>A0A4Q1KTM2</accession>
<dbReference type="AlphaFoldDB" id="A0A4Q1KTM2"/>
<comment type="caution">
    <text evidence="1">The sequence shown here is derived from an EMBL/GenBank/DDBJ whole genome shotgun (WGS) entry which is preliminary data.</text>
</comment>
<dbReference type="RefSeq" id="WP_129463859.1">
    <property type="nucleotide sequence ID" value="NZ_JACSXZ010000001.1"/>
</dbReference>
<evidence type="ECO:0000313" key="1">
    <source>
        <dbReference type="EMBL" id="RXR33015.1"/>
    </source>
</evidence>
<name>A0A4Q1KTM2_9FLAO</name>
<proteinExistence type="predicted"/>
<gene>
    <name evidence="1" type="ORF">EQG68_05850</name>
</gene>
<dbReference type="OrthoDB" id="9772295at2"/>
<sequence length="459" mass="53352">MEKHHLVSLRLGFSTQQAQQVKQLGLSKFIAMQLATTDTIAEPVFLKDSPKTFRDLQALRKQVAAEPNSEKLAKDIIKKGFEWKAFVLQRCFETKTPLREKINLYFQNHFVTTLKGVKVPYWSYTYYKTIHDHALGNYKTLVKEMVYSNAMIMYLDNQQNKKGKSNENLARELLELFTLGEGNYSEADIKNTALALAGLSFGETKGVYRPFLKDDSTKTLWGKSGNFTIDEVIDLIFEQPNTAYFLSEKVLKWFFEDQPQPEKVKHYGDYLTQHGFELKPFFQYLFETECTSDKGGTQLKNPLVYLLQVYNDLQLKPNYKLMVFWLKNQGMDLFDQPNVKGWKGGKDWLTAQIYADRNQFIDFIIYGNQHYANRLSKRLEKFDVGTISFEPQVALSNGASAQTILEELTQRMVFATNEEMWVELHQLLKYDFDVKAENASKNILKVYHYLAQSPEFQLI</sequence>
<organism evidence="1 2">
    <name type="scientific">Flavobacterium piscinae</name>
    <dbReference type="NCBI Taxonomy" id="2506424"/>
    <lineage>
        <taxon>Bacteria</taxon>
        <taxon>Pseudomonadati</taxon>
        <taxon>Bacteroidota</taxon>
        <taxon>Flavobacteriia</taxon>
        <taxon>Flavobacteriales</taxon>
        <taxon>Flavobacteriaceae</taxon>
        <taxon>Flavobacterium</taxon>
    </lineage>
</organism>
<dbReference type="InterPro" id="IPR014917">
    <property type="entry name" value="DUF1800"/>
</dbReference>
<dbReference type="Proteomes" id="UP000289734">
    <property type="component" value="Unassembled WGS sequence"/>
</dbReference>
<dbReference type="EMBL" id="SBKQ01000005">
    <property type="protein sequence ID" value="RXR33015.1"/>
    <property type="molecule type" value="Genomic_DNA"/>
</dbReference>
<dbReference type="Pfam" id="PF08811">
    <property type="entry name" value="DUF1800"/>
    <property type="match status" value="1"/>
</dbReference>
<evidence type="ECO:0000313" key="2">
    <source>
        <dbReference type="Proteomes" id="UP000289734"/>
    </source>
</evidence>